<protein>
    <recommendedName>
        <fullName evidence="2 3">Signal peptidase I</fullName>
        <ecNumber evidence="3">3.4.21.89</ecNumber>
    </recommendedName>
</protein>
<dbReference type="Pfam" id="PF10502">
    <property type="entry name" value="Peptidase_S26"/>
    <property type="match status" value="1"/>
</dbReference>
<sequence length="149" mass="16586">MGTRFGSWSVRPSELARGDIVIVKTANGDYVSRIAALPGDRIAMVKSVVVLNGKPMHQQRKGSWRYKDEGDEVTGSVLLERFPGEKSPHRILDSADSMQDQLAETVLPRNRYFLLSDNRDHAADSRYPPDMFGIGMVDGGSITHRIDLD</sequence>
<dbReference type="PANTHER" id="PTHR43390">
    <property type="entry name" value="SIGNAL PEPTIDASE I"/>
    <property type="match status" value="1"/>
</dbReference>
<keyword evidence="3 5" id="KW-0378">Hydrolase</keyword>
<dbReference type="GO" id="GO:0006465">
    <property type="term" value="P:signal peptide processing"/>
    <property type="evidence" value="ECO:0007669"/>
    <property type="project" value="InterPro"/>
</dbReference>
<organism evidence="5 6">
    <name type="scientific">Croceibacterium salegens</name>
    <dbReference type="NCBI Taxonomy" id="1737568"/>
    <lineage>
        <taxon>Bacteria</taxon>
        <taxon>Pseudomonadati</taxon>
        <taxon>Pseudomonadota</taxon>
        <taxon>Alphaproteobacteria</taxon>
        <taxon>Sphingomonadales</taxon>
        <taxon>Erythrobacteraceae</taxon>
        <taxon>Croceibacterium</taxon>
    </lineage>
</organism>
<dbReference type="InterPro" id="IPR019533">
    <property type="entry name" value="Peptidase_S26"/>
</dbReference>
<dbReference type="AlphaFoldDB" id="A0A6I4SW87"/>
<dbReference type="Gene3D" id="2.10.109.10">
    <property type="entry name" value="Umud Fragment, subunit A"/>
    <property type="match status" value="1"/>
</dbReference>
<dbReference type="PANTHER" id="PTHR43390:SF1">
    <property type="entry name" value="CHLOROPLAST PROCESSING PEPTIDASE"/>
    <property type="match status" value="1"/>
</dbReference>
<reference evidence="5 6" key="1">
    <citation type="submission" date="2019-12" db="EMBL/GenBank/DDBJ databases">
        <title>Genomic-based taxomic classification of the family Erythrobacteraceae.</title>
        <authorList>
            <person name="Xu L."/>
        </authorList>
    </citation>
    <scope>NUCLEOTIDE SEQUENCE [LARGE SCALE GENOMIC DNA]</scope>
    <source>
        <strain evidence="5 6">MCCC 1K01500</strain>
    </source>
</reference>
<comment type="caution">
    <text evidence="5">The sequence shown here is derived from an EMBL/GenBank/DDBJ whole genome shotgun (WGS) entry which is preliminary data.</text>
</comment>
<comment type="subcellular location">
    <subcellularLocation>
        <location evidence="3">Membrane</location>
        <topology evidence="3">Single-pass type II membrane protein</topology>
    </subcellularLocation>
</comment>
<feature type="domain" description="Peptidase S26" evidence="4">
    <location>
        <begin position="11"/>
        <end position="143"/>
    </location>
</feature>
<comment type="catalytic activity">
    <reaction evidence="3">
        <text>Cleavage of hydrophobic, N-terminal signal or leader sequences from secreted and periplasmic proteins.</text>
        <dbReference type="EC" id="3.4.21.89"/>
    </reaction>
</comment>
<name>A0A6I4SW87_9SPHN</name>
<evidence type="ECO:0000256" key="2">
    <source>
        <dbReference type="ARBA" id="ARBA00019232"/>
    </source>
</evidence>
<dbReference type="Proteomes" id="UP000433652">
    <property type="component" value="Unassembled WGS sequence"/>
</dbReference>
<dbReference type="InterPro" id="IPR000223">
    <property type="entry name" value="Pept_S26A_signal_pept_1"/>
</dbReference>
<evidence type="ECO:0000313" key="6">
    <source>
        <dbReference type="Proteomes" id="UP000433652"/>
    </source>
</evidence>
<keyword evidence="3" id="KW-0645">Protease</keyword>
<evidence type="ECO:0000259" key="4">
    <source>
        <dbReference type="Pfam" id="PF10502"/>
    </source>
</evidence>
<dbReference type="GO" id="GO:0016020">
    <property type="term" value="C:membrane"/>
    <property type="evidence" value="ECO:0007669"/>
    <property type="project" value="UniProtKB-SubCell"/>
</dbReference>
<gene>
    <name evidence="5" type="primary">lepB</name>
    <name evidence="5" type="ORF">GRI89_07105</name>
</gene>
<dbReference type="NCBIfam" id="TIGR02227">
    <property type="entry name" value="sigpep_I_bact"/>
    <property type="match status" value="1"/>
</dbReference>
<comment type="similarity">
    <text evidence="1 3">Belongs to the peptidase S26 family.</text>
</comment>
<dbReference type="SUPFAM" id="SSF51306">
    <property type="entry name" value="LexA/Signal peptidase"/>
    <property type="match status" value="1"/>
</dbReference>
<dbReference type="GO" id="GO:0009003">
    <property type="term" value="F:signal peptidase activity"/>
    <property type="evidence" value="ECO:0007669"/>
    <property type="project" value="UniProtKB-EC"/>
</dbReference>
<dbReference type="InterPro" id="IPR036286">
    <property type="entry name" value="LexA/Signal_pep-like_sf"/>
</dbReference>
<evidence type="ECO:0000256" key="3">
    <source>
        <dbReference type="RuleBase" id="RU362042"/>
    </source>
</evidence>
<accession>A0A6I4SW87</accession>
<proteinExistence type="inferred from homology"/>
<evidence type="ECO:0000256" key="1">
    <source>
        <dbReference type="ARBA" id="ARBA00009370"/>
    </source>
</evidence>
<dbReference type="GO" id="GO:0004252">
    <property type="term" value="F:serine-type endopeptidase activity"/>
    <property type="evidence" value="ECO:0007669"/>
    <property type="project" value="InterPro"/>
</dbReference>
<dbReference type="PRINTS" id="PR00727">
    <property type="entry name" value="LEADERPTASE"/>
</dbReference>
<evidence type="ECO:0000313" key="5">
    <source>
        <dbReference type="EMBL" id="MXO59307.1"/>
    </source>
</evidence>
<dbReference type="EMBL" id="WTYM01000033">
    <property type="protein sequence ID" value="MXO59307.1"/>
    <property type="molecule type" value="Genomic_DNA"/>
</dbReference>
<dbReference type="EC" id="3.4.21.89" evidence="3"/>
<keyword evidence="6" id="KW-1185">Reference proteome</keyword>